<reference evidence="2" key="1">
    <citation type="submission" date="2020-05" db="EMBL/GenBank/DDBJ databases">
        <title>Frigoriglobus tundricola gen. nov., sp. nov., a psychrotolerant cellulolytic planctomycete of the family Gemmataceae with two divergent copies of 16S rRNA gene.</title>
        <authorList>
            <person name="Kulichevskaya I.S."/>
            <person name="Ivanova A.A."/>
            <person name="Naumoff D.G."/>
            <person name="Beletsky A.V."/>
            <person name="Rijpstra W.I.C."/>
            <person name="Sinninghe Damste J.S."/>
            <person name="Mardanov A.V."/>
            <person name="Ravin N.V."/>
            <person name="Dedysh S.N."/>
        </authorList>
    </citation>
    <scope>NUCLEOTIDE SEQUENCE [LARGE SCALE GENOMIC DNA]</scope>
    <source>
        <strain evidence="2">PL17</strain>
    </source>
</reference>
<gene>
    <name evidence="1" type="ORF">FTUN_0318</name>
</gene>
<sequence length="125" mass="14065">MIPLPTIDVLDSITIPVPCPMRWEEMHGDRRTRFCDACQQHVHDVSELSRAEAIQLVTGGETKPCLRIFRRQDGRVLTTDCATRRERAWKWLSRRSVFAAALFSGIAFIAGCGQTTCTTSSLGKR</sequence>
<organism evidence="1 2">
    <name type="scientific">Frigoriglobus tundricola</name>
    <dbReference type="NCBI Taxonomy" id="2774151"/>
    <lineage>
        <taxon>Bacteria</taxon>
        <taxon>Pseudomonadati</taxon>
        <taxon>Planctomycetota</taxon>
        <taxon>Planctomycetia</taxon>
        <taxon>Gemmatales</taxon>
        <taxon>Gemmataceae</taxon>
        <taxon>Frigoriglobus</taxon>
    </lineage>
</organism>
<evidence type="ECO:0000313" key="1">
    <source>
        <dbReference type="EMBL" id="QJW92821.1"/>
    </source>
</evidence>
<dbReference type="RefSeq" id="WP_171469144.1">
    <property type="nucleotide sequence ID" value="NZ_CP053452.2"/>
</dbReference>
<proteinExistence type="predicted"/>
<keyword evidence="2" id="KW-1185">Reference proteome</keyword>
<evidence type="ECO:0000313" key="2">
    <source>
        <dbReference type="Proteomes" id="UP000503447"/>
    </source>
</evidence>
<name>A0A6M5YHJ7_9BACT</name>
<accession>A0A6M5YHJ7</accession>
<dbReference type="EMBL" id="CP053452">
    <property type="protein sequence ID" value="QJW92821.1"/>
    <property type="molecule type" value="Genomic_DNA"/>
</dbReference>
<dbReference type="AlphaFoldDB" id="A0A6M5YHJ7"/>
<dbReference type="KEGG" id="ftj:FTUN_0318"/>
<dbReference type="Proteomes" id="UP000503447">
    <property type="component" value="Chromosome"/>
</dbReference>
<protein>
    <submittedName>
        <fullName evidence="1">Uncharacterized protein</fullName>
    </submittedName>
</protein>